<dbReference type="InterPro" id="IPR018760">
    <property type="entry name" value="DUF2326"/>
</dbReference>
<proteinExistence type="predicted"/>
<evidence type="ECO:0000259" key="2">
    <source>
        <dbReference type="Pfam" id="PF10088"/>
    </source>
</evidence>
<reference evidence="4 5" key="1">
    <citation type="submission" date="2019-01" db="EMBL/GenBank/DDBJ databases">
        <title>Ktedonosporobacter rubrisoli SCAWS-G2.</title>
        <authorList>
            <person name="Huang Y."/>
            <person name="Yan B."/>
        </authorList>
    </citation>
    <scope>NUCLEOTIDE SEQUENCE [LARGE SCALE GENOMIC DNA]</scope>
    <source>
        <strain evidence="4 5">SCAWS-G2</strain>
    </source>
</reference>
<dbReference type="AlphaFoldDB" id="A0A4P6JY27"/>
<dbReference type="InterPro" id="IPR027417">
    <property type="entry name" value="P-loop_NTPase"/>
</dbReference>
<keyword evidence="1" id="KW-0175">Coiled coil</keyword>
<dbReference type="EMBL" id="CP035758">
    <property type="protein sequence ID" value="QBD80395.1"/>
    <property type="molecule type" value="Genomic_DNA"/>
</dbReference>
<keyword evidence="5" id="KW-1185">Reference proteome</keyword>
<feature type="domain" description="DUF2326" evidence="2">
    <location>
        <begin position="450"/>
        <end position="585"/>
    </location>
</feature>
<dbReference type="Proteomes" id="UP000290365">
    <property type="component" value="Chromosome"/>
</dbReference>
<accession>A0A4P6JY27</accession>
<evidence type="ECO:0000256" key="1">
    <source>
        <dbReference type="SAM" id="Coils"/>
    </source>
</evidence>
<sequence length="585" mass="66245">MIHSISSYMPTFKKLQFRQGLNILLADKSPGATEKQTRNGAGKSSLTELIHFLLGARPDPIFTRALKPYSFSMEFDLGQARRQVTRTGKAPETVNIRGANTGDWPLQSPMQSLFSAEDFPLALSNDEWKIVLCKLMFKLPESTPSAKFAPGFRSLFPYFVRRKSIGGFLSPTKQHITQQQWNQQVAISCLLGLDWTIPQQWQYVREREKSLKDLKKAAKDGALDNFIGNAAELRTLLTLAESRLSALREHVTGYQVLPEYHDLEQEANQLTRELGTLADENTTDKLLLAELQQSLNQEADPAIIELEHLYEEAGVVLPNTTLQRFEEVRLFHESIIANRKSYFGNEVTAARQRISIRDQRMSAINARLARIMAILQSHGALDQFTKLQSELAAHEAKTELLRQRFAAAERLESERSELEFERNQLEVRLRQDYHEQAEVLRDAILSFGKFSSALYENPGNLTISASSNGPQFDVTIDGEKSGGINNMQIFCFDMMLMQLCTERQIGPGFLVHDSHIFDGVDERQVAKALLLGEQAARDLKFQYIVTMNSDTIPQEFTDAFDLDDYILPIRLTDANETGGLFGIRF</sequence>
<gene>
    <name evidence="4" type="ORF">EPA93_32255</name>
</gene>
<feature type="domain" description="ABC-three component systems C-terminal" evidence="3">
    <location>
        <begin position="288"/>
        <end position="412"/>
    </location>
</feature>
<name>A0A4P6JY27_KTERU</name>
<evidence type="ECO:0000313" key="4">
    <source>
        <dbReference type="EMBL" id="QBD80395.1"/>
    </source>
</evidence>
<protein>
    <submittedName>
        <fullName evidence="4">DUF2326 domain-containing protein</fullName>
    </submittedName>
</protein>
<dbReference type="KEGG" id="kbs:EPA93_32255"/>
<dbReference type="OrthoDB" id="5516148at2"/>
<evidence type="ECO:0000313" key="5">
    <source>
        <dbReference type="Proteomes" id="UP000290365"/>
    </source>
</evidence>
<evidence type="ECO:0000259" key="3">
    <source>
        <dbReference type="Pfam" id="PF20275"/>
    </source>
</evidence>
<dbReference type="Pfam" id="PF20275">
    <property type="entry name" value="CTD10"/>
    <property type="match status" value="1"/>
</dbReference>
<dbReference type="RefSeq" id="WP_129891459.1">
    <property type="nucleotide sequence ID" value="NZ_CP035758.1"/>
</dbReference>
<dbReference type="Pfam" id="PF10088">
    <property type="entry name" value="DUF2326"/>
    <property type="match status" value="1"/>
</dbReference>
<dbReference type="Gene3D" id="3.40.50.300">
    <property type="entry name" value="P-loop containing nucleotide triphosphate hydrolases"/>
    <property type="match status" value="1"/>
</dbReference>
<dbReference type="InterPro" id="IPR046919">
    <property type="entry name" value="ABC-3C_CTD10"/>
</dbReference>
<organism evidence="4 5">
    <name type="scientific">Ktedonosporobacter rubrisoli</name>
    <dbReference type="NCBI Taxonomy" id="2509675"/>
    <lineage>
        <taxon>Bacteria</taxon>
        <taxon>Bacillati</taxon>
        <taxon>Chloroflexota</taxon>
        <taxon>Ktedonobacteria</taxon>
        <taxon>Ktedonobacterales</taxon>
        <taxon>Ktedonosporobacteraceae</taxon>
        <taxon>Ktedonosporobacter</taxon>
    </lineage>
</organism>
<feature type="coiled-coil region" evidence="1">
    <location>
        <begin position="384"/>
        <end position="428"/>
    </location>
</feature>